<dbReference type="OrthoDB" id="2821498at2759"/>
<organism evidence="1 2">
    <name type="scientific">Gymnopilus junonius</name>
    <name type="common">Spectacular rustgill mushroom</name>
    <name type="synonym">Gymnopilus spectabilis subsp. junonius</name>
    <dbReference type="NCBI Taxonomy" id="109634"/>
    <lineage>
        <taxon>Eukaryota</taxon>
        <taxon>Fungi</taxon>
        <taxon>Dikarya</taxon>
        <taxon>Basidiomycota</taxon>
        <taxon>Agaricomycotina</taxon>
        <taxon>Agaricomycetes</taxon>
        <taxon>Agaricomycetidae</taxon>
        <taxon>Agaricales</taxon>
        <taxon>Agaricineae</taxon>
        <taxon>Hymenogastraceae</taxon>
        <taxon>Gymnopilus</taxon>
    </lineage>
</organism>
<accession>A0A9P5NGV2</accession>
<dbReference type="Proteomes" id="UP000724874">
    <property type="component" value="Unassembled WGS sequence"/>
</dbReference>
<sequence length="252" mass="30024">MDDDEKGPDLEDLHIDLWHKLTSNWNKAIIKLMVEVVRHYWEEDKDDKFESLTECSNDYIQELVIQRLEHLRWIWRKAQPKVKEDGEVECPSEIEEWMAIERDNAEKETLQWMISIKKDQGAKDRFIWEWLLHVIELLGEGGMSSDESEVDAAGQVVYRVNAMPWRQEMSKEMEILNAQRKDAHLFSKKGSKPLRRTQRGDVGESRHPEIQGLPKILYDQEWLKGLPHIIKDDFEISKEKLNWMKIWIDDDE</sequence>
<evidence type="ECO:0000313" key="1">
    <source>
        <dbReference type="EMBL" id="KAF8882610.1"/>
    </source>
</evidence>
<dbReference type="AlphaFoldDB" id="A0A9P5NGV2"/>
<dbReference type="EMBL" id="JADNYJ010000121">
    <property type="protein sequence ID" value="KAF8882610.1"/>
    <property type="molecule type" value="Genomic_DNA"/>
</dbReference>
<evidence type="ECO:0000313" key="2">
    <source>
        <dbReference type="Proteomes" id="UP000724874"/>
    </source>
</evidence>
<comment type="caution">
    <text evidence="1">The sequence shown here is derived from an EMBL/GenBank/DDBJ whole genome shotgun (WGS) entry which is preliminary data.</text>
</comment>
<proteinExistence type="predicted"/>
<reference evidence="1" key="1">
    <citation type="submission" date="2020-11" db="EMBL/GenBank/DDBJ databases">
        <authorList>
            <consortium name="DOE Joint Genome Institute"/>
            <person name="Ahrendt S."/>
            <person name="Riley R."/>
            <person name="Andreopoulos W."/>
            <person name="LaButti K."/>
            <person name="Pangilinan J."/>
            <person name="Ruiz-duenas F.J."/>
            <person name="Barrasa J.M."/>
            <person name="Sanchez-Garcia M."/>
            <person name="Camarero S."/>
            <person name="Miyauchi S."/>
            <person name="Serrano A."/>
            <person name="Linde D."/>
            <person name="Babiker R."/>
            <person name="Drula E."/>
            <person name="Ayuso-Fernandez I."/>
            <person name="Pacheco R."/>
            <person name="Padilla G."/>
            <person name="Ferreira P."/>
            <person name="Barriuso J."/>
            <person name="Kellner H."/>
            <person name="Castanera R."/>
            <person name="Alfaro M."/>
            <person name="Ramirez L."/>
            <person name="Pisabarro A.G."/>
            <person name="Kuo A."/>
            <person name="Tritt A."/>
            <person name="Lipzen A."/>
            <person name="He G."/>
            <person name="Yan M."/>
            <person name="Ng V."/>
            <person name="Cullen D."/>
            <person name="Martin F."/>
            <person name="Rosso M.-N."/>
            <person name="Henrissat B."/>
            <person name="Hibbett D."/>
            <person name="Martinez A.T."/>
            <person name="Grigoriev I.V."/>
        </authorList>
    </citation>
    <scope>NUCLEOTIDE SEQUENCE</scope>
    <source>
        <strain evidence="1">AH 44721</strain>
    </source>
</reference>
<keyword evidence="2" id="KW-1185">Reference proteome</keyword>
<gene>
    <name evidence="1" type="ORF">CPB84DRAFT_1686629</name>
</gene>
<protein>
    <submittedName>
        <fullName evidence="1">Uncharacterized protein</fullName>
    </submittedName>
</protein>
<name>A0A9P5NGV2_GYMJU</name>